<gene>
    <name evidence="2" type="ORF">FPE01S_01_03910</name>
</gene>
<feature type="chain" id="PRO_5002429757" evidence="1">
    <location>
        <begin position="23"/>
        <end position="277"/>
    </location>
</feature>
<dbReference type="Pfam" id="PF05096">
    <property type="entry name" value="Glu_cyclase_2"/>
    <property type="match status" value="1"/>
</dbReference>
<reference evidence="2 3" key="1">
    <citation type="submission" date="2015-04" db="EMBL/GenBank/DDBJ databases">
        <title>Whole genome shotgun sequence of Flavihumibacter petaseus NBRC 106054.</title>
        <authorList>
            <person name="Miyazawa S."/>
            <person name="Hosoyama A."/>
            <person name="Hashimoto M."/>
            <person name="Noguchi M."/>
            <person name="Tsuchikane K."/>
            <person name="Ohji S."/>
            <person name="Yamazoe A."/>
            <person name="Ichikawa N."/>
            <person name="Kimura A."/>
            <person name="Fujita N."/>
        </authorList>
    </citation>
    <scope>NUCLEOTIDE SEQUENCE [LARGE SCALE GENOMIC DNA]</scope>
    <source>
        <strain evidence="2 3">NBRC 106054</strain>
    </source>
</reference>
<comment type="caution">
    <text evidence="2">The sequence shown here is derived from an EMBL/GenBank/DDBJ whole genome shotgun (WGS) entry which is preliminary data.</text>
</comment>
<proteinExistence type="predicted"/>
<sequence>MKKKLRHFLLPFLITLGIACHSGDSKPITAPETTPAATSPFLPFTVIGVLPHDTSLFTEGLFYANGKLFESTGSPDGLSQTESVIGYHDSATGRFQVKVQLDKQVYFGEGIAQLKDKIYQLTYRNRKAFVYDTKTFKKTGEFAYTNTEGWGLTTDSTHLIMSDGTDKLTFLDPKSPDKPVRILSVTDAGVPRDSLNELEYIHHFIYANVWMHNTILKIDPQTGQIVGKLDLSSITKEIQYRQPGADVLNGIAYDPTRDRLLITGKLWPSIYVLKIQK</sequence>
<keyword evidence="1" id="KW-0732">Signal</keyword>
<dbReference type="InterPro" id="IPR011044">
    <property type="entry name" value="Quino_amine_DH_bsu"/>
</dbReference>
<dbReference type="STRING" id="1220578.FPE01S_01_03910"/>
<organism evidence="2 3">
    <name type="scientific">Flavihumibacter petaseus NBRC 106054</name>
    <dbReference type="NCBI Taxonomy" id="1220578"/>
    <lineage>
        <taxon>Bacteria</taxon>
        <taxon>Pseudomonadati</taxon>
        <taxon>Bacteroidota</taxon>
        <taxon>Chitinophagia</taxon>
        <taxon>Chitinophagales</taxon>
        <taxon>Chitinophagaceae</taxon>
        <taxon>Flavihumibacter</taxon>
    </lineage>
</organism>
<keyword evidence="3" id="KW-1185">Reference proteome</keyword>
<dbReference type="RefSeq" id="WP_046367253.1">
    <property type="nucleotide sequence ID" value="NZ_BBWV01000001.1"/>
</dbReference>
<dbReference type="InterPro" id="IPR007788">
    <property type="entry name" value="QCT"/>
</dbReference>
<dbReference type="OrthoDB" id="9783700at2"/>
<evidence type="ECO:0000313" key="2">
    <source>
        <dbReference type="EMBL" id="GAO41379.1"/>
    </source>
</evidence>
<dbReference type="PROSITE" id="PS51257">
    <property type="entry name" value="PROKAR_LIPOPROTEIN"/>
    <property type="match status" value="1"/>
</dbReference>
<dbReference type="Proteomes" id="UP000033121">
    <property type="component" value="Unassembled WGS sequence"/>
</dbReference>
<dbReference type="GO" id="GO:0016603">
    <property type="term" value="F:glutaminyl-peptide cyclotransferase activity"/>
    <property type="evidence" value="ECO:0007669"/>
    <property type="project" value="InterPro"/>
</dbReference>
<accession>A0A0E9MUZ3</accession>
<feature type="signal peptide" evidence="1">
    <location>
        <begin position="1"/>
        <end position="22"/>
    </location>
</feature>
<dbReference type="PANTHER" id="PTHR31270:SF1">
    <property type="entry name" value="GLUTAMINYL-PEPTIDE CYCLOTRANSFERASE"/>
    <property type="match status" value="1"/>
</dbReference>
<dbReference type="EMBL" id="BBWV01000001">
    <property type="protein sequence ID" value="GAO41379.1"/>
    <property type="molecule type" value="Genomic_DNA"/>
</dbReference>
<dbReference type="PANTHER" id="PTHR31270">
    <property type="entry name" value="GLUTAMINYL-PEPTIDE CYCLOTRANSFERASE"/>
    <property type="match status" value="1"/>
</dbReference>
<evidence type="ECO:0000313" key="3">
    <source>
        <dbReference type="Proteomes" id="UP000033121"/>
    </source>
</evidence>
<dbReference type="SUPFAM" id="SSF50969">
    <property type="entry name" value="YVTN repeat-like/Quinoprotein amine dehydrogenase"/>
    <property type="match status" value="1"/>
</dbReference>
<protein>
    <submittedName>
        <fullName evidence="2">Putative glutaminyl cyclase</fullName>
    </submittedName>
</protein>
<name>A0A0E9MUZ3_9BACT</name>
<dbReference type="AlphaFoldDB" id="A0A0E9MUZ3"/>
<evidence type="ECO:0000256" key="1">
    <source>
        <dbReference type="SAM" id="SignalP"/>
    </source>
</evidence>